<name>A0AAD1W4D8_PELCU</name>
<accession>A0AAD1W4D8</accession>
<sequence length="83" mass="9213">MSDTLSHSITHARMSTQRTSTHISPDPPENKPVTTGGRKAAKKSRHLDEDASKTVLSDRERPVTVDVVAQQQRTTHRAKSLIK</sequence>
<evidence type="ECO:0000313" key="2">
    <source>
        <dbReference type="EMBL" id="CAH2293172.1"/>
    </source>
</evidence>
<dbReference type="AlphaFoldDB" id="A0AAD1W4D8"/>
<protein>
    <submittedName>
        <fullName evidence="2">Uncharacterized protein</fullName>
    </submittedName>
</protein>
<feature type="compositionally biased region" description="Basic and acidic residues" evidence="1">
    <location>
        <begin position="46"/>
        <end position="63"/>
    </location>
</feature>
<dbReference type="EMBL" id="OW240916">
    <property type="protein sequence ID" value="CAH2293172.1"/>
    <property type="molecule type" value="Genomic_DNA"/>
</dbReference>
<organism evidence="2 3">
    <name type="scientific">Pelobates cultripes</name>
    <name type="common">Western spadefoot toad</name>
    <dbReference type="NCBI Taxonomy" id="61616"/>
    <lineage>
        <taxon>Eukaryota</taxon>
        <taxon>Metazoa</taxon>
        <taxon>Chordata</taxon>
        <taxon>Craniata</taxon>
        <taxon>Vertebrata</taxon>
        <taxon>Euteleostomi</taxon>
        <taxon>Amphibia</taxon>
        <taxon>Batrachia</taxon>
        <taxon>Anura</taxon>
        <taxon>Pelobatoidea</taxon>
        <taxon>Pelobatidae</taxon>
        <taxon>Pelobates</taxon>
    </lineage>
</organism>
<gene>
    <name evidence="2" type="ORF">PECUL_23A025548</name>
</gene>
<dbReference type="Proteomes" id="UP001295444">
    <property type="component" value="Chromosome 05"/>
</dbReference>
<evidence type="ECO:0000313" key="3">
    <source>
        <dbReference type="Proteomes" id="UP001295444"/>
    </source>
</evidence>
<reference evidence="2" key="1">
    <citation type="submission" date="2022-03" db="EMBL/GenBank/DDBJ databases">
        <authorList>
            <person name="Alioto T."/>
            <person name="Alioto T."/>
            <person name="Gomez Garrido J."/>
        </authorList>
    </citation>
    <scope>NUCLEOTIDE SEQUENCE</scope>
</reference>
<evidence type="ECO:0000256" key="1">
    <source>
        <dbReference type="SAM" id="MobiDB-lite"/>
    </source>
</evidence>
<proteinExistence type="predicted"/>
<keyword evidence="3" id="KW-1185">Reference proteome</keyword>
<feature type="region of interest" description="Disordered" evidence="1">
    <location>
        <begin position="1"/>
        <end position="83"/>
    </location>
</feature>
<feature type="compositionally biased region" description="Basic residues" evidence="1">
    <location>
        <begin position="74"/>
        <end position="83"/>
    </location>
</feature>
<feature type="compositionally biased region" description="Polar residues" evidence="1">
    <location>
        <begin position="1"/>
        <end position="23"/>
    </location>
</feature>